<sequence>MTPAPPALPPAKVSTAVPATAPTEVPPKPPAKARTKAPATVPAKAPAKAPAQLRTKAPAKARTEAPAKVPAAIPAKAPVKAPAEVAAKAPAKARAQAPATVPAEVAAKAPATVQTTPAAPRLARAAEAAPKRPAAAPRAPRRPAGAAAVRRVAARMRALAAELPERDGVAVFNRVYLSVTEEVARRVAAGQFADGPRAARLTVLFAERYLAAVTGPPAAPACWRTLIRARNRRRVAPLQFALAGITAHVGHDLPLAVVDACRATRCPPPVLDADFAEVGEVLAAIEERVREELMPGPDLLERFDPLTHAVGCWSLARARSGAWGAARVLWALRGHPEGYARCVAGLDRTTALAVRALLTPAGPAAPAPSPAPAAAAGTAPQTPAQAPAATTDAPATTAGSTATVTPGAGVQSSGSSTGAISS</sequence>
<dbReference type="Proteomes" id="UP000199341">
    <property type="component" value="Unassembled WGS sequence"/>
</dbReference>
<evidence type="ECO:0000313" key="2">
    <source>
        <dbReference type="EMBL" id="SDP14944.1"/>
    </source>
</evidence>
<organism evidence="2 3">
    <name type="scientific">Actinacidiphila guanduensis</name>
    <dbReference type="NCBI Taxonomy" id="310781"/>
    <lineage>
        <taxon>Bacteria</taxon>
        <taxon>Bacillati</taxon>
        <taxon>Actinomycetota</taxon>
        <taxon>Actinomycetes</taxon>
        <taxon>Kitasatosporales</taxon>
        <taxon>Streptomycetaceae</taxon>
        <taxon>Actinacidiphila</taxon>
    </lineage>
</organism>
<dbReference type="EMBL" id="FNIE01000018">
    <property type="protein sequence ID" value="SDP14944.1"/>
    <property type="molecule type" value="Genomic_DNA"/>
</dbReference>
<evidence type="ECO:0000256" key="1">
    <source>
        <dbReference type="SAM" id="MobiDB-lite"/>
    </source>
</evidence>
<name>A0A1H0QC93_9ACTN</name>
<dbReference type="STRING" id="310781.SAMN05216259_11861"/>
<feature type="compositionally biased region" description="Low complexity" evidence="1">
    <location>
        <begin position="372"/>
        <end position="422"/>
    </location>
</feature>
<protein>
    <submittedName>
        <fullName evidence="2">Uncharacterized protein</fullName>
    </submittedName>
</protein>
<feature type="region of interest" description="Disordered" evidence="1">
    <location>
        <begin position="363"/>
        <end position="422"/>
    </location>
</feature>
<keyword evidence="3" id="KW-1185">Reference proteome</keyword>
<gene>
    <name evidence="2" type="ORF">SAMN05216259_11861</name>
</gene>
<reference evidence="2 3" key="1">
    <citation type="submission" date="2016-10" db="EMBL/GenBank/DDBJ databases">
        <authorList>
            <person name="de Groot N.N."/>
        </authorList>
    </citation>
    <scope>NUCLEOTIDE SEQUENCE [LARGE SCALE GENOMIC DNA]</scope>
    <source>
        <strain evidence="2 3">CGMCC 4.2022</strain>
    </source>
</reference>
<feature type="compositionally biased region" description="Low complexity" evidence="1">
    <location>
        <begin position="10"/>
        <end position="23"/>
    </location>
</feature>
<dbReference type="RefSeq" id="WP_176930618.1">
    <property type="nucleotide sequence ID" value="NZ_FNIE01000018.1"/>
</dbReference>
<accession>A0A1H0QC93</accession>
<proteinExistence type="predicted"/>
<evidence type="ECO:0000313" key="3">
    <source>
        <dbReference type="Proteomes" id="UP000199341"/>
    </source>
</evidence>
<dbReference type="AlphaFoldDB" id="A0A1H0QC93"/>
<feature type="region of interest" description="Disordered" evidence="1">
    <location>
        <begin position="1"/>
        <end position="69"/>
    </location>
</feature>
<dbReference type="Pfam" id="PF19458">
    <property type="entry name" value="DUF5995"/>
    <property type="match status" value="1"/>
</dbReference>
<feature type="compositionally biased region" description="Low complexity" evidence="1">
    <location>
        <begin position="36"/>
        <end position="51"/>
    </location>
</feature>
<dbReference type="InterPro" id="IPR046037">
    <property type="entry name" value="DUF5995"/>
</dbReference>